<protein>
    <submittedName>
        <fullName evidence="1">Uncharacterized protein</fullName>
    </submittedName>
</protein>
<dbReference type="RefSeq" id="WP_107830942.1">
    <property type="nucleotide sequence ID" value="NZ_CP160205.1"/>
</dbReference>
<gene>
    <name evidence="1" type="ORF">C8P68_10926</name>
</gene>
<sequence length="90" mass="10246">MPPAGILTNEISRHIANKHPIINKHTDFQLFKQQNQLNILFLDSSRLEKTPMKTLTVRKLIPQFVGKMMGNCELQHGDWGIAGVVKPKSR</sequence>
<reference evidence="1 2" key="1">
    <citation type="submission" date="2018-04" db="EMBL/GenBank/DDBJ databases">
        <title>Genomic Encyclopedia of Archaeal and Bacterial Type Strains, Phase II (KMG-II): from individual species to whole genera.</title>
        <authorList>
            <person name="Goeker M."/>
        </authorList>
    </citation>
    <scope>NUCLEOTIDE SEQUENCE [LARGE SCALE GENOMIC DNA]</scope>
    <source>
        <strain evidence="1 2">DSM 26809</strain>
    </source>
</reference>
<comment type="caution">
    <text evidence="1">The sequence shown here is derived from an EMBL/GenBank/DDBJ whole genome shotgun (WGS) entry which is preliminary data.</text>
</comment>
<name>A0A2T5J599_9SPHI</name>
<evidence type="ECO:0000313" key="1">
    <source>
        <dbReference type="EMBL" id="PTQ93154.1"/>
    </source>
</evidence>
<dbReference type="Proteomes" id="UP000244168">
    <property type="component" value="Unassembled WGS sequence"/>
</dbReference>
<accession>A0A2T5J599</accession>
<proteinExistence type="predicted"/>
<dbReference type="EMBL" id="QAOQ01000009">
    <property type="protein sequence ID" value="PTQ93154.1"/>
    <property type="molecule type" value="Genomic_DNA"/>
</dbReference>
<keyword evidence="2" id="KW-1185">Reference proteome</keyword>
<dbReference type="AlphaFoldDB" id="A0A2T5J599"/>
<evidence type="ECO:0000313" key="2">
    <source>
        <dbReference type="Proteomes" id="UP000244168"/>
    </source>
</evidence>
<organism evidence="1 2">
    <name type="scientific">Mucilaginibacter yixingensis</name>
    <dbReference type="NCBI Taxonomy" id="1295612"/>
    <lineage>
        <taxon>Bacteria</taxon>
        <taxon>Pseudomonadati</taxon>
        <taxon>Bacteroidota</taxon>
        <taxon>Sphingobacteriia</taxon>
        <taxon>Sphingobacteriales</taxon>
        <taxon>Sphingobacteriaceae</taxon>
        <taxon>Mucilaginibacter</taxon>
    </lineage>
</organism>